<evidence type="ECO:0000256" key="1">
    <source>
        <dbReference type="SAM" id="MobiDB-lite"/>
    </source>
</evidence>
<name>A0A8K0JE27_9HYPO</name>
<dbReference type="Proteomes" id="UP000811619">
    <property type="component" value="Unassembled WGS sequence"/>
</dbReference>
<feature type="region of interest" description="Disordered" evidence="1">
    <location>
        <begin position="18"/>
        <end position="38"/>
    </location>
</feature>
<dbReference type="EMBL" id="SRPY01000203">
    <property type="protein sequence ID" value="KAG5927157.1"/>
    <property type="molecule type" value="Genomic_DNA"/>
</dbReference>
<evidence type="ECO:0000313" key="2">
    <source>
        <dbReference type="EMBL" id="KAG5927157.1"/>
    </source>
</evidence>
<gene>
    <name evidence="2" type="ORF">E4U42_002533</name>
</gene>
<protein>
    <submittedName>
        <fullName evidence="2">Uncharacterized protein</fullName>
    </submittedName>
</protein>
<organism evidence="2 3">
    <name type="scientific">Claviceps africana</name>
    <dbReference type="NCBI Taxonomy" id="83212"/>
    <lineage>
        <taxon>Eukaryota</taxon>
        <taxon>Fungi</taxon>
        <taxon>Dikarya</taxon>
        <taxon>Ascomycota</taxon>
        <taxon>Pezizomycotina</taxon>
        <taxon>Sordariomycetes</taxon>
        <taxon>Hypocreomycetidae</taxon>
        <taxon>Hypocreales</taxon>
        <taxon>Clavicipitaceae</taxon>
        <taxon>Claviceps</taxon>
    </lineage>
</organism>
<accession>A0A8K0JE27</accession>
<sequence length="121" mass="13113">MACSDSTTCTIRCRGVGGTAVPREAARPETQHHDAAGDIGLDDWSFGLGASMAQDGMGFLEDQYRKNRQQRTIDMDGLRSAILSWATGQQRLPLLARWTKEGGGVLVPHGNTASRSTVPRR</sequence>
<reference evidence="2" key="1">
    <citation type="journal article" date="2020" name="bioRxiv">
        <title>Whole genome comparisons of ergot fungi reveals the divergence and evolution of species within the genus Claviceps are the result of varying mechanisms driving genome evolution and host range expansion.</title>
        <authorList>
            <person name="Wyka S.A."/>
            <person name="Mondo S.J."/>
            <person name="Liu M."/>
            <person name="Dettman J."/>
            <person name="Nalam V."/>
            <person name="Broders K.D."/>
        </authorList>
    </citation>
    <scope>NUCLEOTIDE SEQUENCE</scope>
    <source>
        <strain evidence="2">CCC 489</strain>
    </source>
</reference>
<feature type="compositionally biased region" description="Basic and acidic residues" evidence="1">
    <location>
        <begin position="24"/>
        <end position="36"/>
    </location>
</feature>
<dbReference type="AlphaFoldDB" id="A0A8K0JE27"/>
<keyword evidence="3" id="KW-1185">Reference proteome</keyword>
<evidence type="ECO:0000313" key="3">
    <source>
        <dbReference type="Proteomes" id="UP000811619"/>
    </source>
</evidence>
<proteinExistence type="predicted"/>
<comment type="caution">
    <text evidence="2">The sequence shown here is derived from an EMBL/GenBank/DDBJ whole genome shotgun (WGS) entry which is preliminary data.</text>
</comment>
<dbReference type="OrthoDB" id="10575649at2759"/>